<accession>A0ABV9ENM7</accession>
<organism evidence="1 2">
    <name type="scientific">Sphaerisporangium corydalis</name>
    <dbReference type="NCBI Taxonomy" id="1441875"/>
    <lineage>
        <taxon>Bacteria</taxon>
        <taxon>Bacillati</taxon>
        <taxon>Actinomycetota</taxon>
        <taxon>Actinomycetes</taxon>
        <taxon>Streptosporangiales</taxon>
        <taxon>Streptosporangiaceae</taxon>
        <taxon>Sphaerisporangium</taxon>
    </lineage>
</organism>
<dbReference type="InterPro" id="IPR011990">
    <property type="entry name" value="TPR-like_helical_dom_sf"/>
</dbReference>
<name>A0ABV9ENM7_9ACTN</name>
<dbReference type="Gene3D" id="1.25.40.10">
    <property type="entry name" value="Tetratricopeptide repeat domain"/>
    <property type="match status" value="2"/>
</dbReference>
<dbReference type="RefSeq" id="WP_262843823.1">
    <property type="nucleotide sequence ID" value="NZ_JANZYP010000022.1"/>
</dbReference>
<comment type="caution">
    <text evidence="1">The sequence shown here is derived from an EMBL/GenBank/DDBJ whole genome shotgun (WGS) entry which is preliminary data.</text>
</comment>
<reference evidence="2" key="1">
    <citation type="journal article" date="2019" name="Int. J. Syst. Evol. Microbiol.">
        <title>The Global Catalogue of Microorganisms (GCM) 10K type strain sequencing project: providing services to taxonomists for standard genome sequencing and annotation.</title>
        <authorList>
            <consortium name="The Broad Institute Genomics Platform"/>
            <consortium name="The Broad Institute Genome Sequencing Center for Infectious Disease"/>
            <person name="Wu L."/>
            <person name="Ma J."/>
        </authorList>
    </citation>
    <scope>NUCLEOTIDE SEQUENCE [LARGE SCALE GENOMIC DNA]</scope>
    <source>
        <strain evidence="2">CCUG 49560</strain>
    </source>
</reference>
<protein>
    <recommendedName>
        <fullName evidence="3">Transcriptional regulator</fullName>
    </recommendedName>
</protein>
<gene>
    <name evidence="1" type="ORF">ACFO8L_28765</name>
</gene>
<proteinExistence type="predicted"/>
<dbReference type="Proteomes" id="UP001595891">
    <property type="component" value="Unassembled WGS sequence"/>
</dbReference>
<evidence type="ECO:0000313" key="2">
    <source>
        <dbReference type="Proteomes" id="UP001595891"/>
    </source>
</evidence>
<keyword evidence="2" id="KW-1185">Reference proteome</keyword>
<evidence type="ECO:0000313" key="1">
    <source>
        <dbReference type="EMBL" id="MFC4590116.1"/>
    </source>
</evidence>
<dbReference type="EMBL" id="JBHSFN010000020">
    <property type="protein sequence ID" value="MFC4590116.1"/>
    <property type="molecule type" value="Genomic_DNA"/>
</dbReference>
<sequence length="426" mass="46326">MVEHSSSRLPRDLLDDPAMISACADRDIGEVFALVRRRAGLGHSAIGRRVQLTPSRVKEYIDGKTRASSTQVLGRVSDGLHIPGAMLGLAARRWEDAPSSVSLPVPLPALPNVSKDAEPNNYLAAMESFRSADRQLGGGHLYAAVVRYLSDEVAPCLFGIDTRPTRINVYAMAAALTEMAGWMAHDSGRDDRAAAHFERALPLAHAANDPIIEAHVLASMAHLASQQGVPGEAVRLARAGMEIGRRGDWCPALYGRLYIMEARGLASQGDARSRKSLDRAEQCVESIDVHPWISTFDRASYAGEAALCCYELHDLASARRHAEEAIELCRGGRVRGMAFGQLTLAKIHVSGGDLEHAAAVGFELLAGSQNLGSVRVLRQLGELRDVLDKYRDKRPIKDFLDQMTDAVRIRKMLLGSVLRMKGGLPE</sequence>
<evidence type="ECO:0008006" key="3">
    <source>
        <dbReference type="Google" id="ProtNLM"/>
    </source>
</evidence>
<dbReference type="SUPFAM" id="SSF48452">
    <property type="entry name" value="TPR-like"/>
    <property type="match status" value="1"/>
</dbReference>